<dbReference type="Proteomes" id="UP000018467">
    <property type="component" value="Unassembled WGS sequence"/>
</dbReference>
<dbReference type="InterPro" id="IPR043128">
    <property type="entry name" value="Rev_trsase/Diguanyl_cyclase"/>
</dbReference>
<dbReference type="InterPro" id="IPR041577">
    <property type="entry name" value="RT_RNaseH_2"/>
</dbReference>
<dbReference type="CDD" id="cd01647">
    <property type="entry name" value="RT_LTR"/>
    <property type="match status" value="1"/>
</dbReference>
<dbReference type="InterPro" id="IPR001584">
    <property type="entry name" value="Integrase_cat-core"/>
</dbReference>
<dbReference type="Gene3D" id="1.10.340.70">
    <property type="match status" value="1"/>
</dbReference>
<accession>A0A3B1JJS8</accession>
<evidence type="ECO:0000313" key="16">
    <source>
        <dbReference type="Proteomes" id="UP000018467"/>
    </source>
</evidence>
<evidence type="ECO:0000256" key="5">
    <source>
        <dbReference type="ARBA" id="ARBA00022695"/>
    </source>
</evidence>
<dbReference type="InterPro" id="IPR012337">
    <property type="entry name" value="RNaseH-like_sf"/>
</dbReference>
<protein>
    <recommendedName>
        <fullName evidence="11">Gypsy retrotransposon integrase-like protein 1</fullName>
        <ecNumber evidence="2">3.1.26.4</ecNumber>
    </recommendedName>
</protein>
<sequence>MGDCPVVEVCMGGVLVPCLLDTGSMVTTITEGFFYQHFQSLSRPLQECRWLQLRAANGLEVPYIGYLELDIQVLGKPLVGMGVLVVRDPIDPHSKAQKARVPGLLGMNVISQCYRELFQQHGSALFQTPSLQSAGDVWRQALKECHQLDCLPLSGRLGPVKVAGRTSVRIPAGSVKLVEAVGNQQVGSSVQSVLLEPGSSKLPPGILLSRAYLSFNRGQLYVPVVNVESRDVWLPPRTVLGIIFCVESQANTERVIFEEREGNQENVAVMRSLCAEGQPLDLSNLSWPTLSLAQEQEGKALLRQYSEVFSQGEGDIGCTTLIQHEIPLTDDAPVRQRYRRLPPSQYEQVKAHIQDLLQREVVRVSCSPYSSPIVVVQKKDGTLRLCVDYRQLNAKTRKDAYPLPRIEESLDALAGAKLFSTLDLTSGYNQVPMAEEDKQKTAFCTPFGLFEFNRMPFGLCNAPSTFQRLMERVFGDERFQSLLLYLDDIVIFSSTFDSHLERLQMVLGRLQQHNLKLKLEKCNFFQNEVRYLGHVISASGVATDPDKITAVSEWKRPTTVKELRSFLGFASYYRRFVDKFAKYAAPLHQLVGALQKTKSKPGVKFLQGHWSDKCEEAFNLLKDKLVTAPVLAYADFAKPFLLEVDASHMGLGAVLSQEQEGKRRPVAYASRGLHPTERNMSNYSSMKLELLGLKWAVTEKFREYLLGAKFTVFTDNNPLSYLQTAKLGAVEQRWASQLALFNFEVKYRPGSANRAADALSRQSDLPAPSHIEEIAPGVSVPLTGLGLPVVHQCVGSSCSVDALPTRQKADLKALQLADSTIGAFLVYWRRGRPPSPEERAVETKTVLDLVKQWKQIRDQEGVLYRLTHRPGEYTELLQLLLPEALQPEVLTALHDNHGHQGCERTAYLVRQRCYWPQMGRDIEKWVQQCARCVAAKAILPKVRTFPGHLSASKPLEILAIDFTLLEKASDGRENVLVVTDVFSKFTQAFPTYDQKASTVVRILTEKWFHVYGVPQRIHSDQGRCFEGEMLRALCKLYGVVKSRSSPYHPEGNGQCERFNRTMHDLLRTLPAERKRRWSHHLPQLLFAYNTTVHQSTGHSPYELMFGRKPQLPIDALLGTVAEEMVEGTVGDWVQEQQEFLQFAYASAERQLKMAARRREPTAQGFAPILPNGTIVYRKNHTHGRNKIQDVWDSTPYEVVRCLDESGRVYTICPVGAIGPTRNFHRTELRVVPRRVVPVVGAIGPTRNFHRTELRVVPRRVVPVVGAETESPSLVEPRKDSCEESGSEEADDSDRGQWAVKQVVIPEPEVDAVQQERELPSAPAPVSLRRSARKTAGQHSNPHNLPRAVAPQHEDLGTAAKPTLSTVQCFFRPW</sequence>
<dbReference type="Gene3D" id="3.10.10.10">
    <property type="entry name" value="HIV Type 1 Reverse Transcriptase, subunit A, domain 1"/>
    <property type="match status" value="1"/>
</dbReference>
<dbReference type="InterPro" id="IPR000477">
    <property type="entry name" value="RT_dom"/>
</dbReference>
<dbReference type="GO" id="GO:0008233">
    <property type="term" value="F:peptidase activity"/>
    <property type="evidence" value="ECO:0007669"/>
    <property type="project" value="UniProtKB-KW"/>
</dbReference>
<name>A0A3B1JJS8_ASTMX</name>
<proteinExistence type="inferred from homology"/>
<dbReference type="PANTHER" id="PTHR37984:SF5">
    <property type="entry name" value="PROTEIN NYNRIN-LIKE"/>
    <property type="match status" value="1"/>
</dbReference>
<organism evidence="15 16">
    <name type="scientific">Astyanax mexicanus</name>
    <name type="common">Blind cave fish</name>
    <name type="synonym">Astyanax fasciatus mexicanus</name>
    <dbReference type="NCBI Taxonomy" id="7994"/>
    <lineage>
        <taxon>Eukaryota</taxon>
        <taxon>Metazoa</taxon>
        <taxon>Chordata</taxon>
        <taxon>Craniata</taxon>
        <taxon>Vertebrata</taxon>
        <taxon>Euteleostomi</taxon>
        <taxon>Actinopterygii</taxon>
        <taxon>Neopterygii</taxon>
        <taxon>Teleostei</taxon>
        <taxon>Ostariophysi</taxon>
        <taxon>Characiformes</taxon>
        <taxon>Characoidei</taxon>
        <taxon>Acestrorhamphidae</taxon>
        <taxon>Acestrorhamphinae</taxon>
        <taxon>Astyanax</taxon>
    </lineage>
</organism>
<keyword evidence="4" id="KW-0808">Transferase</keyword>
<dbReference type="GO" id="GO:0015074">
    <property type="term" value="P:DNA integration"/>
    <property type="evidence" value="ECO:0007669"/>
    <property type="project" value="InterPro"/>
</dbReference>
<evidence type="ECO:0000256" key="10">
    <source>
        <dbReference type="ARBA" id="ARBA00023268"/>
    </source>
</evidence>
<keyword evidence="6" id="KW-0540">Nuclease</keyword>
<feature type="domain" description="Reverse transcriptase" evidence="13">
    <location>
        <begin position="357"/>
        <end position="536"/>
    </location>
</feature>
<dbReference type="GeneTree" id="ENSGT01100000263500"/>
<evidence type="ECO:0000256" key="1">
    <source>
        <dbReference type="ARBA" id="ARBA00010879"/>
    </source>
</evidence>
<dbReference type="Bgee" id="ENSAMXG00000035335">
    <property type="expression patterns" value="Expressed in zone of skin and 13 other cell types or tissues"/>
</dbReference>
<dbReference type="GO" id="GO:0006508">
    <property type="term" value="P:proteolysis"/>
    <property type="evidence" value="ECO:0007669"/>
    <property type="project" value="UniProtKB-KW"/>
</dbReference>
<feature type="region of interest" description="Disordered" evidence="12">
    <location>
        <begin position="1267"/>
        <end position="1361"/>
    </location>
</feature>
<evidence type="ECO:0000256" key="9">
    <source>
        <dbReference type="ARBA" id="ARBA00022918"/>
    </source>
</evidence>
<evidence type="ECO:0000256" key="2">
    <source>
        <dbReference type="ARBA" id="ARBA00012180"/>
    </source>
</evidence>
<dbReference type="InterPro" id="IPR043502">
    <property type="entry name" value="DNA/RNA_pol_sf"/>
</dbReference>
<dbReference type="Ensembl" id="ENSAMXT00000030217.1">
    <property type="protein sequence ID" value="ENSAMXP00000042593.1"/>
    <property type="gene ID" value="ENSAMXG00000035335.1"/>
</dbReference>
<dbReference type="SUPFAM" id="SSF56672">
    <property type="entry name" value="DNA/RNA polymerases"/>
    <property type="match status" value="1"/>
</dbReference>
<dbReference type="Pfam" id="PF17921">
    <property type="entry name" value="Integrase_H2C2"/>
    <property type="match status" value="1"/>
</dbReference>
<dbReference type="SUPFAM" id="SSF53098">
    <property type="entry name" value="Ribonuclease H-like"/>
    <property type="match status" value="1"/>
</dbReference>
<evidence type="ECO:0000256" key="6">
    <source>
        <dbReference type="ARBA" id="ARBA00022722"/>
    </source>
</evidence>
<dbReference type="InterPro" id="IPR021109">
    <property type="entry name" value="Peptidase_aspartic_dom_sf"/>
</dbReference>
<dbReference type="FunFam" id="3.10.20.370:FF:000001">
    <property type="entry name" value="Retrovirus-related Pol polyprotein from transposon 17.6-like protein"/>
    <property type="match status" value="1"/>
</dbReference>
<comment type="similarity">
    <text evidence="1">Belongs to the beta type-B retroviral polymerase family. HERV class-II K(HML-2) pol subfamily.</text>
</comment>
<dbReference type="Gene3D" id="3.10.20.370">
    <property type="match status" value="1"/>
</dbReference>
<evidence type="ECO:0000256" key="4">
    <source>
        <dbReference type="ARBA" id="ARBA00022679"/>
    </source>
</evidence>
<keyword evidence="10" id="KW-0511">Multifunctional enzyme</keyword>
<reference evidence="15" key="3">
    <citation type="submission" date="2025-08" db="UniProtKB">
        <authorList>
            <consortium name="Ensembl"/>
        </authorList>
    </citation>
    <scope>IDENTIFICATION</scope>
</reference>
<dbReference type="Pfam" id="PF00078">
    <property type="entry name" value="RVT_1"/>
    <property type="match status" value="1"/>
</dbReference>
<dbReference type="InterPro" id="IPR041588">
    <property type="entry name" value="Integrase_H2C2"/>
</dbReference>
<keyword evidence="3" id="KW-0645">Protease</keyword>
<dbReference type="FunFam" id="3.30.420.10:FF:000032">
    <property type="entry name" value="Retrovirus-related Pol polyprotein from transposon 297-like Protein"/>
    <property type="match status" value="1"/>
</dbReference>
<dbReference type="InterPro" id="IPR050951">
    <property type="entry name" value="Retrovirus_Pol_polyprotein"/>
</dbReference>
<keyword evidence="9" id="KW-0695">RNA-directed DNA polymerase</keyword>
<dbReference type="InterPro" id="IPR036397">
    <property type="entry name" value="RNaseH_sf"/>
</dbReference>
<keyword evidence="8" id="KW-0378">Hydrolase</keyword>
<dbReference type="SUPFAM" id="SSF50630">
    <property type="entry name" value="Acid proteases"/>
    <property type="match status" value="1"/>
</dbReference>
<dbReference type="Gene3D" id="3.30.70.270">
    <property type="match status" value="2"/>
</dbReference>
<dbReference type="FunFam" id="3.10.10.10:FF:000007">
    <property type="entry name" value="Retrovirus-related Pol polyprotein from transposon 17.6-like Protein"/>
    <property type="match status" value="1"/>
</dbReference>
<dbReference type="Gene3D" id="3.30.420.10">
    <property type="entry name" value="Ribonuclease H-like superfamily/Ribonuclease H"/>
    <property type="match status" value="1"/>
</dbReference>
<dbReference type="PROSITE" id="PS50878">
    <property type="entry name" value="RT_POL"/>
    <property type="match status" value="1"/>
</dbReference>
<feature type="domain" description="Integrase catalytic" evidence="14">
    <location>
        <begin position="950"/>
        <end position="1108"/>
    </location>
</feature>
<reference evidence="16" key="1">
    <citation type="submission" date="2013-03" db="EMBL/GenBank/DDBJ databases">
        <authorList>
            <person name="Jeffery W."/>
            <person name="Warren W."/>
            <person name="Wilson R.K."/>
        </authorList>
    </citation>
    <scope>NUCLEOTIDE SEQUENCE</scope>
    <source>
        <strain evidence="16">female</strain>
    </source>
</reference>
<evidence type="ECO:0000259" key="13">
    <source>
        <dbReference type="PROSITE" id="PS50878"/>
    </source>
</evidence>
<dbReference type="GO" id="GO:0003676">
    <property type="term" value="F:nucleic acid binding"/>
    <property type="evidence" value="ECO:0007669"/>
    <property type="project" value="InterPro"/>
</dbReference>
<dbReference type="CDD" id="cd09274">
    <property type="entry name" value="RNase_HI_RT_Ty3"/>
    <property type="match status" value="1"/>
</dbReference>
<evidence type="ECO:0000259" key="14">
    <source>
        <dbReference type="PROSITE" id="PS50994"/>
    </source>
</evidence>
<evidence type="ECO:0000256" key="11">
    <source>
        <dbReference type="ARBA" id="ARBA00039658"/>
    </source>
</evidence>
<dbReference type="PANTHER" id="PTHR37984">
    <property type="entry name" value="PROTEIN CBG26694"/>
    <property type="match status" value="1"/>
</dbReference>
<evidence type="ECO:0000256" key="7">
    <source>
        <dbReference type="ARBA" id="ARBA00022759"/>
    </source>
</evidence>
<evidence type="ECO:0000256" key="3">
    <source>
        <dbReference type="ARBA" id="ARBA00022670"/>
    </source>
</evidence>
<keyword evidence="16" id="KW-1185">Reference proteome</keyword>
<dbReference type="InParanoid" id="A0A3B1JJS8"/>
<reference evidence="15" key="4">
    <citation type="submission" date="2025-09" db="UniProtKB">
        <authorList>
            <consortium name="Ensembl"/>
        </authorList>
    </citation>
    <scope>IDENTIFICATION</scope>
</reference>
<evidence type="ECO:0000256" key="12">
    <source>
        <dbReference type="SAM" id="MobiDB-lite"/>
    </source>
</evidence>
<dbReference type="FunFam" id="1.10.340.70:FF:000001">
    <property type="entry name" value="Retrovirus-related Pol polyprotein from transposon gypsy-like Protein"/>
    <property type="match status" value="1"/>
</dbReference>
<reference evidence="16" key="2">
    <citation type="journal article" date="2014" name="Nat. Commun.">
        <title>The cavefish genome reveals candidate genes for eye loss.</title>
        <authorList>
            <person name="McGaugh S.E."/>
            <person name="Gross J.B."/>
            <person name="Aken B."/>
            <person name="Blin M."/>
            <person name="Borowsky R."/>
            <person name="Chalopin D."/>
            <person name="Hinaux H."/>
            <person name="Jeffery W.R."/>
            <person name="Keene A."/>
            <person name="Ma L."/>
            <person name="Minx P."/>
            <person name="Murphy D."/>
            <person name="O'Quin K.E."/>
            <person name="Retaux S."/>
            <person name="Rohner N."/>
            <person name="Searle S.M."/>
            <person name="Stahl B.A."/>
            <person name="Tabin C."/>
            <person name="Volff J.N."/>
            <person name="Yoshizawa M."/>
            <person name="Warren W.C."/>
        </authorList>
    </citation>
    <scope>NUCLEOTIDE SEQUENCE [LARGE SCALE GENOMIC DNA]</scope>
    <source>
        <strain evidence="16">female</strain>
    </source>
</reference>
<dbReference type="EC" id="3.1.26.4" evidence="2"/>
<feature type="compositionally biased region" description="Acidic residues" evidence="12">
    <location>
        <begin position="1282"/>
        <end position="1291"/>
    </location>
</feature>
<evidence type="ECO:0000313" key="15">
    <source>
        <dbReference type="Ensembl" id="ENSAMXP00000042593.1"/>
    </source>
</evidence>
<dbReference type="FunFam" id="3.30.70.270:FF:000020">
    <property type="entry name" value="Transposon Tf2-6 polyprotein-like Protein"/>
    <property type="match status" value="1"/>
</dbReference>
<keyword evidence="7" id="KW-0255">Endonuclease</keyword>
<dbReference type="PROSITE" id="PS50994">
    <property type="entry name" value="INTEGRASE"/>
    <property type="match status" value="1"/>
</dbReference>
<keyword evidence="5" id="KW-0548">Nucleotidyltransferase</keyword>
<evidence type="ECO:0000256" key="8">
    <source>
        <dbReference type="ARBA" id="ARBA00022801"/>
    </source>
</evidence>
<dbReference type="Pfam" id="PF00665">
    <property type="entry name" value="rve"/>
    <property type="match status" value="1"/>
</dbReference>
<dbReference type="GO" id="GO:0003964">
    <property type="term" value="F:RNA-directed DNA polymerase activity"/>
    <property type="evidence" value="ECO:0007669"/>
    <property type="project" value="UniProtKB-KW"/>
</dbReference>
<dbReference type="Pfam" id="PF17919">
    <property type="entry name" value="RT_RNaseH_2"/>
    <property type="match status" value="1"/>
</dbReference>
<dbReference type="GO" id="GO:0004523">
    <property type="term" value="F:RNA-DNA hybrid ribonuclease activity"/>
    <property type="evidence" value="ECO:0007669"/>
    <property type="project" value="UniProtKB-EC"/>
</dbReference>